<keyword evidence="1" id="KW-0472">Membrane</keyword>
<reference evidence="2" key="1">
    <citation type="submission" date="2021-01" db="EMBL/GenBank/DDBJ databases">
        <authorList>
            <person name="Corre E."/>
            <person name="Pelletier E."/>
            <person name="Niang G."/>
            <person name="Scheremetjew M."/>
            <person name="Finn R."/>
            <person name="Kale V."/>
            <person name="Holt S."/>
            <person name="Cochrane G."/>
            <person name="Meng A."/>
            <person name="Brown T."/>
            <person name="Cohen L."/>
        </authorList>
    </citation>
    <scope>NUCLEOTIDE SEQUENCE</scope>
</reference>
<gene>
    <name evidence="2" type="ORF">NSCI0253_LOCUS13627</name>
</gene>
<evidence type="ECO:0000313" key="2">
    <source>
        <dbReference type="EMBL" id="CAD8839279.1"/>
    </source>
</evidence>
<name>A0A7S1F2S1_NOCSC</name>
<sequence length="195" mass="20962">MSRFTEALRALCAVPVESRCPAVCEFSIFVVSFFIAIAVPCGLFAAALGGHWKMEEIGAKDRGTFNDGWNSVGHGAQGAIAGGLIGFGFFSRSPRLVRSWCCAVGGLVLLIYALYDFAKSRTFAEHVYNRREGIMLNLASTNFYASIRELCAGAVGTVAVIGFLSVARRLVLRPRRTEAMPLGTEVCNIPAPCSS</sequence>
<evidence type="ECO:0000256" key="1">
    <source>
        <dbReference type="SAM" id="Phobius"/>
    </source>
</evidence>
<accession>A0A7S1F2S1</accession>
<feature type="transmembrane region" description="Helical" evidence="1">
    <location>
        <begin position="72"/>
        <end position="90"/>
    </location>
</feature>
<feature type="transmembrane region" description="Helical" evidence="1">
    <location>
        <begin position="145"/>
        <end position="167"/>
    </location>
</feature>
<proteinExistence type="predicted"/>
<dbReference type="AlphaFoldDB" id="A0A7S1F2S1"/>
<organism evidence="2">
    <name type="scientific">Noctiluca scintillans</name>
    <name type="common">Sea sparkle</name>
    <name type="synonym">Red tide dinoflagellate</name>
    <dbReference type="NCBI Taxonomy" id="2966"/>
    <lineage>
        <taxon>Eukaryota</taxon>
        <taxon>Sar</taxon>
        <taxon>Alveolata</taxon>
        <taxon>Dinophyceae</taxon>
        <taxon>Noctilucales</taxon>
        <taxon>Noctilucaceae</taxon>
        <taxon>Noctiluca</taxon>
    </lineage>
</organism>
<protein>
    <submittedName>
        <fullName evidence="2">Uncharacterized protein</fullName>
    </submittedName>
</protein>
<keyword evidence="1" id="KW-1133">Transmembrane helix</keyword>
<feature type="transmembrane region" description="Helical" evidence="1">
    <location>
        <begin position="97"/>
        <end position="115"/>
    </location>
</feature>
<feature type="transmembrane region" description="Helical" evidence="1">
    <location>
        <begin position="28"/>
        <end position="52"/>
    </location>
</feature>
<keyword evidence="1" id="KW-0812">Transmembrane</keyword>
<dbReference type="EMBL" id="HBFQ01019443">
    <property type="protein sequence ID" value="CAD8839279.1"/>
    <property type="molecule type" value="Transcribed_RNA"/>
</dbReference>